<proteinExistence type="predicted"/>
<evidence type="ECO:0000313" key="3">
    <source>
        <dbReference type="Proteomes" id="UP000013827"/>
    </source>
</evidence>
<dbReference type="Proteomes" id="UP000013827">
    <property type="component" value="Unassembled WGS sequence"/>
</dbReference>
<sequence length="269" mass="27896">MENATFPLQRGAENGGGAASGGGTALIVDGTFITEVHLVALVGHSGTGDAAAGMGAGSSSPRRKWLNVSYWAAELNENNWGWTIVTGYCGGRLFKIGKGGQKVCEDVTVSVRMTTGIISSVDWTVTVQGSPTHATRGPTHRADVGLSANGEYTSRSLPHGIFGQSFSALGPLNGKRDGYPRDGPLYNERNGPFMTSAMAEGAIEGKAADYELPSAFATRFAFSRFDESLLPPSTDGLAVGVGSTAGVVVEASAGAEGEDPLEVDRPPER</sequence>
<dbReference type="KEGG" id="ehx:EMIHUDRAFT_206069"/>
<dbReference type="GeneID" id="17271414"/>
<accession>A0A0D3JQT3</accession>
<reference evidence="2" key="2">
    <citation type="submission" date="2024-10" db="UniProtKB">
        <authorList>
            <consortium name="EnsemblProtists"/>
        </authorList>
    </citation>
    <scope>IDENTIFICATION</scope>
</reference>
<dbReference type="EnsemblProtists" id="EOD25868">
    <property type="protein sequence ID" value="EOD25868"/>
    <property type="gene ID" value="EMIHUDRAFT_206069"/>
</dbReference>
<protein>
    <submittedName>
        <fullName evidence="2">Uncharacterized protein</fullName>
    </submittedName>
</protein>
<feature type="region of interest" description="Disordered" evidence="1">
    <location>
        <begin position="250"/>
        <end position="269"/>
    </location>
</feature>
<dbReference type="PaxDb" id="2903-EOD25868"/>
<dbReference type="RefSeq" id="XP_005778297.1">
    <property type="nucleotide sequence ID" value="XM_005778240.1"/>
</dbReference>
<evidence type="ECO:0000313" key="2">
    <source>
        <dbReference type="EnsemblProtists" id="EOD25868"/>
    </source>
</evidence>
<reference evidence="3" key="1">
    <citation type="journal article" date="2013" name="Nature">
        <title>Pan genome of the phytoplankton Emiliania underpins its global distribution.</title>
        <authorList>
            <person name="Read B.A."/>
            <person name="Kegel J."/>
            <person name="Klute M.J."/>
            <person name="Kuo A."/>
            <person name="Lefebvre S.C."/>
            <person name="Maumus F."/>
            <person name="Mayer C."/>
            <person name="Miller J."/>
            <person name="Monier A."/>
            <person name="Salamov A."/>
            <person name="Young J."/>
            <person name="Aguilar M."/>
            <person name="Claverie J.M."/>
            <person name="Frickenhaus S."/>
            <person name="Gonzalez K."/>
            <person name="Herman E.K."/>
            <person name="Lin Y.C."/>
            <person name="Napier J."/>
            <person name="Ogata H."/>
            <person name="Sarno A.F."/>
            <person name="Shmutz J."/>
            <person name="Schroeder D."/>
            <person name="de Vargas C."/>
            <person name="Verret F."/>
            <person name="von Dassow P."/>
            <person name="Valentin K."/>
            <person name="Van de Peer Y."/>
            <person name="Wheeler G."/>
            <person name="Dacks J.B."/>
            <person name="Delwiche C.F."/>
            <person name="Dyhrman S.T."/>
            <person name="Glockner G."/>
            <person name="John U."/>
            <person name="Richards T."/>
            <person name="Worden A.Z."/>
            <person name="Zhang X."/>
            <person name="Grigoriev I.V."/>
            <person name="Allen A.E."/>
            <person name="Bidle K."/>
            <person name="Borodovsky M."/>
            <person name="Bowler C."/>
            <person name="Brownlee C."/>
            <person name="Cock J.M."/>
            <person name="Elias M."/>
            <person name="Gladyshev V.N."/>
            <person name="Groth M."/>
            <person name="Guda C."/>
            <person name="Hadaegh A."/>
            <person name="Iglesias-Rodriguez M.D."/>
            <person name="Jenkins J."/>
            <person name="Jones B.M."/>
            <person name="Lawson T."/>
            <person name="Leese F."/>
            <person name="Lindquist E."/>
            <person name="Lobanov A."/>
            <person name="Lomsadze A."/>
            <person name="Malik S.B."/>
            <person name="Marsh M.E."/>
            <person name="Mackinder L."/>
            <person name="Mock T."/>
            <person name="Mueller-Roeber B."/>
            <person name="Pagarete A."/>
            <person name="Parker M."/>
            <person name="Probert I."/>
            <person name="Quesneville H."/>
            <person name="Raines C."/>
            <person name="Rensing S.A."/>
            <person name="Riano-Pachon D.M."/>
            <person name="Richier S."/>
            <person name="Rokitta S."/>
            <person name="Shiraiwa Y."/>
            <person name="Soanes D.M."/>
            <person name="van der Giezen M."/>
            <person name="Wahlund T.M."/>
            <person name="Williams B."/>
            <person name="Wilson W."/>
            <person name="Wolfe G."/>
            <person name="Wurch L.L."/>
        </authorList>
    </citation>
    <scope>NUCLEOTIDE SEQUENCE</scope>
</reference>
<keyword evidence="3" id="KW-1185">Reference proteome</keyword>
<dbReference type="AlphaFoldDB" id="A0A0D3JQT3"/>
<organism evidence="2 3">
    <name type="scientific">Emiliania huxleyi (strain CCMP1516)</name>
    <dbReference type="NCBI Taxonomy" id="280463"/>
    <lineage>
        <taxon>Eukaryota</taxon>
        <taxon>Haptista</taxon>
        <taxon>Haptophyta</taxon>
        <taxon>Prymnesiophyceae</taxon>
        <taxon>Isochrysidales</taxon>
        <taxon>Noelaerhabdaceae</taxon>
        <taxon>Emiliania</taxon>
    </lineage>
</organism>
<name>A0A0D3JQT3_EMIH1</name>
<evidence type="ECO:0000256" key="1">
    <source>
        <dbReference type="SAM" id="MobiDB-lite"/>
    </source>
</evidence>
<dbReference type="HOGENOM" id="CLU_090487_0_0_1"/>